<evidence type="ECO:0000313" key="2">
    <source>
        <dbReference type="EMBL" id="ADH97562.1"/>
    </source>
</evidence>
<gene>
    <name evidence="2" type="ordered locus">Bsel_0010</name>
</gene>
<dbReference type="AlphaFoldDB" id="D6XV04"/>
<dbReference type="eggNOG" id="COG1695">
    <property type="taxonomic scope" value="Bacteria"/>
</dbReference>
<dbReference type="PANTHER" id="PTHR33169:SF25">
    <property type="entry name" value="DNA-BINDING PROTEIN YIZB-RELATED"/>
    <property type="match status" value="1"/>
</dbReference>
<evidence type="ECO:0000313" key="3">
    <source>
        <dbReference type="Proteomes" id="UP000000271"/>
    </source>
</evidence>
<dbReference type="InterPro" id="IPR005149">
    <property type="entry name" value="Tscrpt_reg_PadR_N"/>
</dbReference>
<dbReference type="SUPFAM" id="SSF46785">
    <property type="entry name" value="Winged helix' DNA-binding domain"/>
    <property type="match status" value="1"/>
</dbReference>
<name>D6XV04_BACIE</name>
<dbReference type="KEGG" id="bse:Bsel_0010"/>
<sequence>MNESKWHMQISKGILEVAIMKLVEHEERYGYEITGMIQKGGTLSIANGSIYPILKRLEEQEWIVSRQIEHNGRLRKYYRLTKAGHTQLKVRERYLQELNQLLVTLDQREAGNRDHR</sequence>
<dbReference type="Pfam" id="PF03551">
    <property type="entry name" value="PadR"/>
    <property type="match status" value="1"/>
</dbReference>
<reference evidence="2" key="1">
    <citation type="submission" date="2009-10" db="EMBL/GenBank/DDBJ databases">
        <title>Complete sequence of Bacillus selenitireducens MLS10.</title>
        <authorList>
            <consortium name="US DOE Joint Genome Institute"/>
            <person name="Lucas S."/>
            <person name="Copeland A."/>
            <person name="Lapidus A."/>
            <person name="Glavina del Rio T."/>
            <person name="Dalin E."/>
            <person name="Tice H."/>
            <person name="Bruce D."/>
            <person name="Goodwin L."/>
            <person name="Pitluck S."/>
            <person name="Sims D."/>
            <person name="Brettin T."/>
            <person name="Detter J.C."/>
            <person name="Han C."/>
            <person name="Larimer F."/>
            <person name="Land M."/>
            <person name="Hauser L."/>
            <person name="Kyrpides N."/>
            <person name="Ovchinnikova G."/>
            <person name="Stolz J."/>
        </authorList>
    </citation>
    <scope>NUCLEOTIDE SEQUENCE [LARGE SCALE GENOMIC DNA]</scope>
    <source>
        <strain evidence="2">MLS10</strain>
    </source>
</reference>
<proteinExistence type="predicted"/>
<organism evidence="2 3">
    <name type="scientific">Bacillus selenitireducens (strain ATCC 700615 / DSM 15326 / MLS10)</name>
    <dbReference type="NCBI Taxonomy" id="439292"/>
    <lineage>
        <taxon>Bacteria</taxon>
        <taxon>Bacillati</taxon>
        <taxon>Bacillota</taxon>
        <taxon>Bacilli</taxon>
        <taxon>Bacillales</taxon>
        <taxon>Bacillaceae</taxon>
        <taxon>Salisediminibacterium</taxon>
    </lineage>
</organism>
<dbReference type="Proteomes" id="UP000000271">
    <property type="component" value="Chromosome"/>
</dbReference>
<keyword evidence="3" id="KW-1185">Reference proteome</keyword>
<dbReference type="InterPro" id="IPR052509">
    <property type="entry name" value="Metal_resp_DNA-bind_regulator"/>
</dbReference>
<protein>
    <submittedName>
        <fullName evidence="2">Transcriptional regulator, PadR-like family</fullName>
    </submittedName>
</protein>
<dbReference type="EMBL" id="CP001791">
    <property type="protein sequence ID" value="ADH97562.1"/>
    <property type="molecule type" value="Genomic_DNA"/>
</dbReference>
<dbReference type="PANTHER" id="PTHR33169">
    <property type="entry name" value="PADR-FAMILY TRANSCRIPTIONAL REGULATOR"/>
    <property type="match status" value="1"/>
</dbReference>
<dbReference type="InterPro" id="IPR036390">
    <property type="entry name" value="WH_DNA-bd_sf"/>
</dbReference>
<feature type="domain" description="Transcription regulator PadR N-terminal" evidence="1">
    <location>
        <begin position="19"/>
        <end position="89"/>
    </location>
</feature>
<dbReference type="InterPro" id="IPR036388">
    <property type="entry name" value="WH-like_DNA-bd_sf"/>
</dbReference>
<accession>D6XV04</accession>
<dbReference type="HOGENOM" id="CLU_063440_3_1_9"/>
<evidence type="ECO:0000259" key="1">
    <source>
        <dbReference type="Pfam" id="PF03551"/>
    </source>
</evidence>
<dbReference type="Gene3D" id="1.10.10.10">
    <property type="entry name" value="Winged helix-like DNA-binding domain superfamily/Winged helix DNA-binding domain"/>
    <property type="match status" value="1"/>
</dbReference>